<dbReference type="PANTHER" id="PTHR46340">
    <property type="entry name" value="UBX DOMAIN-CONTAINING PROTEIN 1"/>
    <property type="match status" value="1"/>
</dbReference>
<evidence type="ECO:0000313" key="7">
    <source>
        <dbReference type="Proteomes" id="UP001148299"/>
    </source>
</evidence>
<keyword evidence="7" id="KW-1185">Reference proteome</keyword>
<reference evidence="6" key="1">
    <citation type="submission" date="2022-12" db="EMBL/GenBank/DDBJ databases">
        <authorList>
            <person name="Petersen C."/>
        </authorList>
    </citation>
    <scope>NUCLEOTIDE SEQUENCE</scope>
    <source>
        <strain evidence="5">IBT 35673</strain>
        <strain evidence="6">IBT 35675</strain>
    </source>
</reference>
<proteinExistence type="predicted"/>
<protein>
    <recommendedName>
        <fullName evidence="4">C2H2-type domain-containing protein</fullName>
    </recommendedName>
</protein>
<gene>
    <name evidence="5" type="ORF">N7452_005939</name>
    <name evidence="6" type="ORF">N7541_011161</name>
</gene>
<dbReference type="AlphaFoldDB" id="A0A9W9UIB7"/>
<dbReference type="CDD" id="cd01767">
    <property type="entry name" value="UBX"/>
    <property type="match status" value="1"/>
</dbReference>
<dbReference type="Gene3D" id="1.10.8.10">
    <property type="entry name" value="DNA helicase RuvA subunit, C-terminal domain"/>
    <property type="match status" value="1"/>
</dbReference>
<evidence type="ECO:0000313" key="5">
    <source>
        <dbReference type="EMBL" id="KAJ5339211.1"/>
    </source>
</evidence>
<dbReference type="InterPro" id="IPR013087">
    <property type="entry name" value="Znf_C2H2_type"/>
</dbReference>
<dbReference type="GO" id="GO:1903094">
    <property type="term" value="P:negative regulation of protein K48-linked deubiquitination"/>
    <property type="evidence" value="ECO:0007669"/>
    <property type="project" value="TreeGrafter"/>
</dbReference>
<reference evidence="6" key="2">
    <citation type="journal article" date="2023" name="IMA Fungus">
        <title>Comparative genomic study of the Penicillium genus elucidates a diverse pangenome and 15 lateral gene transfer events.</title>
        <authorList>
            <person name="Petersen C."/>
            <person name="Sorensen T."/>
            <person name="Nielsen M.R."/>
            <person name="Sondergaard T.E."/>
            <person name="Sorensen J.L."/>
            <person name="Fitzpatrick D.A."/>
            <person name="Frisvad J.C."/>
            <person name="Nielsen K.L."/>
        </authorList>
    </citation>
    <scope>NUCLEOTIDE SEQUENCE</scope>
    <source>
        <strain evidence="5">IBT 35673</strain>
        <strain evidence="6">IBT 35675</strain>
    </source>
</reference>
<dbReference type="SUPFAM" id="SSF46934">
    <property type="entry name" value="UBA-like"/>
    <property type="match status" value="1"/>
</dbReference>
<keyword evidence="2" id="KW-0479">Metal-binding</keyword>
<keyword evidence="1" id="KW-0175">Coiled coil</keyword>
<dbReference type="InterPro" id="IPR029071">
    <property type="entry name" value="Ubiquitin-like_domsf"/>
</dbReference>
<dbReference type="InterPro" id="IPR009060">
    <property type="entry name" value="UBA-like_sf"/>
</dbReference>
<dbReference type="InterPro" id="IPR057766">
    <property type="entry name" value="Znf-C2H2_OTU1-like_C"/>
</dbReference>
<feature type="region of interest" description="Disordered" evidence="3">
    <location>
        <begin position="80"/>
        <end position="231"/>
    </location>
</feature>
<organism evidence="6 7">
    <name type="scientific">Penicillium brevicompactum</name>
    <dbReference type="NCBI Taxonomy" id="5074"/>
    <lineage>
        <taxon>Eukaryota</taxon>
        <taxon>Fungi</taxon>
        <taxon>Dikarya</taxon>
        <taxon>Ascomycota</taxon>
        <taxon>Pezizomycotina</taxon>
        <taxon>Eurotiomycetes</taxon>
        <taxon>Eurotiomycetidae</taxon>
        <taxon>Eurotiales</taxon>
        <taxon>Aspergillaceae</taxon>
        <taxon>Penicillium</taxon>
    </lineage>
</organism>
<feature type="compositionally biased region" description="Basic and acidic residues" evidence="3">
    <location>
        <begin position="131"/>
        <end position="205"/>
    </location>
</feature>
<dbReference type="PROSITE" id="PS00028">
    <property type="entry name" value="ZINC_FINGER_C2H2_1"/>
    <property type="match status" value="1"/>
</dbReference>
<feature type="compositionally biased region" description="Basic and acidic residues" evidence="3">
    <location>
        <begin position="86"/>
        <end position="95"/>
    </location>
</feature>
<evidence type="ECO:0000256" key="3">
    <source>
        <dbReference type="SAM" id="MobiDB-lite"/>
    </source>
</evidence>
<dbReference type="GO" id="GO:0005737">
    <property type="term" value="C:cytoplasm"/>
    <property type="evidence" value="ECO:0007669"/>
    <property type="project" value="TreeGrafter"/>
</dbReference>
<accession>A0A9W9UIB7</accession>
<dbReference type="SUPFAM" id="SSF54236">
    <property type="entry name" value="Ubiquitin-like"/>
    <property type="match status" value="1"/>
</dbReference>
<feature type="compositionally biased region" description="Basic and acidic residues" evidence="3">
    <location>
        <begin position="107"/>
        <end position="122"/>
    </location>
</feature>
<keyword evidence="2" id="KW-0862">Zinc</keyword>
<keyword evidence="2" id="KW-0863">Zinc-finger</keyword>
<dbReference type="EMBL" id="JAPZBQ010000003">
    <property type="protein sequence ID" value="KAJ5339211.1"/>
    <property type="molecule type" value="Genomic_DNA"/>
</dbReference>
<dbReference type="EMBL" id="JAPZBR010000008">
    <property type="protein sequence ID" value="KAJ5342037.1"/>
    <property type="molecule type" value="Genomic_DNA"/>
</dbReference>
<feature type="compositionally biased region" description="Low complexity" evidence="3">
    <location>
        <begin position="214"/>
        <end position="226"/>
    </location>
</feature>
<dbReference type="GO" id="GO:0005634">
    <property type="term" value="C:nucleus"/>
    <property type="evidence" value="ECO:0007669"/>
    <property type="project" value="TreeGrafter"/>
</dbReference>
<dbReference type="Pfam" id="PF24560">
    <property type="entry name" value="zf-C2H2_OTU1_C"/>
    <property type="match status" value="1"/>
</dbReference>
<name>A0A9W9UIB7_PENBR</name>
<comment type="caution">
    <text evidence="6">The sequence shown here is derived from an EMBL/GenBank/DDBJ whole genome shotgun (WGS) entry which is preliminary data.</text>
</comment>
<dbReference type="Gene3D" id="3.10.20.90">
    <property type="entry name" value="Phosphatidylinositol 3-kinase Catalytic Subunit, Chain A, domain 1"/>
    <property type="match status" value="1"/>
</dbReference>
<dbReference type="Pfam" id="PF22562">
    <property type="entry name" value="UBA_7"/>
    <property type="match status" value="1"/>
</dbReference>
<dbReference type="OrthoDB" id="10254930at2759"/>
<dbReference type="GO" id="GO:0008270">
    <property type="term" value="F:zinc ion binding"/>
    <property type="evidence" value="ECO:0007669"/>
    <property type="project" value="UniProtKB-KW"/>
</dbReference>
<dbReference type="GO" id="GO:0032435">
    <property type="term" value="P:negative regulation of proteasomal ubiquitin-dependent protein catabolic process"/>
    <property type="evidence" value="ECO:0007669"/>
    <property type="project" value="TreeGrafter"/>
</dbReference>
<dbReference type="Proteomes" id="UP001148299">
    <property type="component" value="Unassembled WGS sequence"/>
</dbReference>
<evidence type="ECO:0000256" key="2">
    <source>
        <dbReference type="PROSITE-ProRule" id="PRU00042"/>
    </source>
</evidence>
<evidence type="ECO:0000259" key="4">
    <source>
        <dbReference type="PROSITE" id="PS50157"/>
    </source>
</evidence>
<dbReference type="GO" id="GO:0036435">
    <property type="term" value="F:K48-linked polyubiquitin modification-dependent protein binding"/>
    <property type="evidence" value="ECO:0007669"/>
    <property type="project" value="TreeGrafter"/>
</dbReference>
<evidence type="ECO:0000256" key="1">
    <source>
        <dbReference type="ARBA" id="ARBA00023054"/>
    </source>
</evidence>
<dbReference type="Proteomes" id="UP001147695">
    <property type="component" value="Unassembled WGS sequence"/>
</dbReference>
<dbReference type="InterPro" id="IPR015940">
    <property type="entry name" value="UBA"/>
</dbReference>
<sequence length="301" mass="33686">MASDLDQLIEMGFDPDRSQIAVTKSGGLQGALQWLEDNQDKPLDEIKAEAEAQSEDPALQPGEAPRSLVCNECGKKFRGQSQAEFHASKTEHVDFSESTEEIAPLTEDQKKEKLAELREKLAAKRAGQSVQDKEDKKRNEEIRRKSTKESQDAKEDLQRKQQMREAAKKKQEKQDEIDAKKRIKAKIEADKEERRLKAEQQRAERAGVAPPQPVAQAPAPSKPASAYTESRLRFQSPKGNIMKTLPVETTLFEVAAALKEQDGVDVQSFVQNFPKKVFDAEFFGESLKELGLVPSASLVIQ</sequence>
<feature type="domain" description="C2H2-type" evidence="4">
    <location>
        <begin position="68"/>
        <end position="97"/>
    </location>
</feature>
<dbReference type="PANTHER" id="PTHR46340:SF1">
    <property type="entry name" value="UBX DOMAIN-CONTAINING PROTEIN 1"/>
    <property type="match status" value="1"/>
</dbReference>
<dbReference type="PROSITE" id="PS50157">
    <property type="entry name" value="ZINC_FINGER_C2H2_2"/>
    <property type="match status" value="1"/>
</dbReference>
<evidence type="ECO:0000313" key="6">
    <source>
        <dbReference type="EMBL" id="KAJ5342037.1"/>
    </source>
</evidence>
<dbReference type="GO" id="GO:0031397">
    <property type="term" value="P:negative regulation of protein ubiquitination"/>
    <property type="evidence" value="ECO:0007669"/>
    <property type="project" value="TreeGrafter"/>
</dbReference>